<feature type="domain" description="BP28 C-terminal" evidence="7">
    <location>
        <begin position="1825"/>
        <end position="2018"/>
    </location>
</feature>
<comment type="subcellular location">
    <subcellularLocation>
        <location evidence="1">Nucleus</location>
        <location evidence="1">Nucleolus</location>
    </subcellularLocation>
</comment>
<sequence length="2103" mass="236507">MATSIASQLEAIRSVIQTDSAPQKRPITRPSILFDPKEAADIDIESILSIALSGLEAIVSVDERFEKYKNDLFSHKSKELNRELMREDENNRINATIGSFLRLLSGHLQLPASHKTLEYLIRRYKIHVYNYEDLILCALPYHDTHAFVRIVQLIDTRNSKWKFLDGVKVSGAPPPRNVIVQQCIRDMGVLETLCNYASPTKKFQPSRPVISFCVAVIIESLGSMTVINSDIVKRILPFVVSGLQPVSRRGSDHKAGALMIVGLLANKVSLAPKLVKSLIRSISEMVREDAKELSDLQWLRLSIMTLINFVQLQSIHTFPKNSLELLKETRDIAEVLLELSKQFNIDRFLVVLLESLVDYSSEDDASCRALISIIEIVPVKNFVEQVVSKVLMSCIKMRQRIDSTPSESGSWAKKILMVISKNYPLELHQAVRKFLEDTKGQSNKDGAVFETLCKILDGNLDFSMAKSDSKIWFALHHPRAEVRRAALSSLKTSGILKTSDVDSQRFTTIQNAILCQLDDDDLTVIQAVLSLEGLSEIINASDLLESLDKQLKRFDISENSTSSTLAGDIVVSFLKIAISSLHDQGDYSKKVAARIFPFLLILPKTQRINLKVLELAKEMNWPLYHNLSDIPSEEMKLESEIISAVNMKLISSLAETFTMQPDEHISWIIESCNDFSLSKTVFFLVVMESFLNQKNESRQSLALFETCFPVLKAQWENFKSAADVSQNEFNKEMITWDCRRFLDQLFYNDVNALNANILVSLFWRLLETILSAAPTDMLLDDNGKLISSALRELFVFFATSDSKNVFKEHLHYLVTKCKISSIDFLSGFFMDEDVAVPVQVESLHCFTFLCLEPDDRLLFQLLANFPSLLVPLACDSQDIRIAAMGCIEGLYSLSRRVDHLSKKNGNNANWSHFLDELLGLIVQQKRVILSDKNLLPSLLTSLLGSSCGSLLVPQNIEQRFDQPTKEKILAFIMGYALQLSAFAKLRVISLLKGLGTTIMCVEEVETFLSQLLRRRRQFYLEADKSFQKLSRTEVKLLCLLLEICAAQPLSFKGYAFEDYLLSALQLGGLSSEESAVMEPCITVLQKLTGQFYSGLTIQKQELLFRELVILFRNANGDIHNATREALLRLNITCSTVVQTLDFIFKQDGHKTDSAHGKKKKKPVAHQTSDCNVVCKGVTALCLLSSLLDILALKKDMANRESLIGPLFDLLRKIFSDEWVLAQDEKWIQVSSGISQTMSSTVHYVQQALLLMLEDIIASFINAVPLKDDITNKIDIKMLVKCARSAKDGVTRNHVFSLLSSIAKVIPDKILEDILDILTVIGESTVTQIDSHSQHVFEDLISSVVPCWLAKTNNTEKLLQIFVNVLPSVAEHRRLTVIVYLLRTLGERNSLASLLVLLFRSISRKGPFFDDAHTSHGLTSFIKREWEYSFSVQICDQYSCMIWLPSIVMLLQIIGIDDLCQEVFIVLLLTMEFILHKLKEPEFTFRLESSEDSDSIQTTLEQLMEHVVSLLQVIDSRRKQLSIHVIIRKELKESAHTVLRAITAVMSPATYFRGIISLLGHSDGNVQKKALGLLCETLRDHESIKWKHLGRRELNVKSNGDWLHMDDSSLESFNKMCLEIVRLIDSKMDEIDSSLKLSAVSTVEVLAQNFSSNYSVFSMCLPYITGGMNSDNMAISYSCIRTIGALVNVLGPRAFAELPRIMKNVIKISHEMSSRVGDDNSSSRESFMHSILVALEAIVDKLGGFLNPYLEEVTRLMVIGPDYISESKPKLKLKADVVRRLLTEKIPVRLALPPLLKVYSDAVESGDSSVAMTFEMLVSLIGKMDRSSVGGNCGKIFDLCLHALDLRRQCPVSIKNINIVETSVIKATASLTMKLTESMFKPLFISSIDWAESPVAEISNEGASVDRSIALYGLVNKFAESHRSLFVPYFKYLLEGCIRHLSDAADAKGVRKKKKAKVQEAGTHIRDKNNVLLKPLVSQLVEEPPTSIGEHPNIPSVTEVDELLVVCIGQMAVAAGSDLLWKALNHEVLLQTRSEKMRSRILGLRIVKHLLDNLKEEYLVFLPETIPFLGELLEDVELPVKSLAQEILKEMESMSGENLRQYLQ</sequence>
<dbReference type="Gene3D" id="1.25.10.10">
    <property type="entry name" value="Leucine-rich Repeat Variant"/>
    <property type="match status" value="2"/>
</dbReference>
<evidence type="ECO:0000256" key="4">
    <source>
        <dbReference type="ARBA" id="ARBA00022552"/>
    </source>
</evidence>
<comment type="similarity">
    <text evidence="2">Belongs to the HEATR1/UTP10 family.</text>
</comment>
<keyword evidence="9" id="KW-1185">Reference proteome</keyword>
<dbReference type="Proteomes" id="UP000027138">
    <property type="component" value="Unassembled WGS sequence"/>
</dbReference>
<dbReference type="Pfam" id="PF08146">
    <property type="entry name" value="BP28CT"/>
    <property type="match status" value="1"/>
</dbReference>
<dbReference type="GO" id="GO:0032040">
    <property type="term" value="C:small-subunit processome"/>
    <property type="evidence" value="ECO:0007669"/>
    <property type="project" value="TreeGrafter"/>
</dbReference>
<dbReference type="InterPro" id="IPR056384">
    <property type="entry name" value="ARM_At3g06530"/>
</dbReference>
<evidence type="ECO:0000313" key="8">
    <source>
        <dbReference type="EMBL" id="KDP22462.1"/>
    </source>
</evidence>
<dbReference type="SUPFAM" id="SSF48371">
    <property type="entry name" value="ARM repeat"/>
    <property type="match status" value="1"/>
</dbReference>
<dbReference type="EMBL" id="KK915447">
    <property type="protein sequence ID" value="KDP22462.1"/>
    <property type="molecule type" value="Genomic_DNA"/>
</dbReference>
<keyword evidence="6" id="KW-0687">Ribonucleoprotein</keyword>
<dbReference type="STRING" id="180498.A0A067JF41"/>
<dbReference type="Pfam" id="PF12397">
    <property type="entry name" value="U3snoRNP10"/>
    <property type="match status" value="1"/>
</dbReference>
<dbReference type="InterPro" id="IPR011989">
    <property type="entry name" value="ARM-like"/>
</dbReference>
<evidence type="ECO:0000313" key="9">
    <source>
        <dbReference type="Proteomes" id="UP000027138"/>
    </source>
</evidence>
<keyword evidence="3" id="KW-0690">Ribosome biogenesis</keyword>
<reference evidence="8 9" key="1">
    <citation type="journal article" date="2014" name="PLoS ONE">
        <title>Global Analysis of Gene Expression Profiles in Physic Nut (Jatropha curcas L.) Seedlings Exposed to Salt Stress.</title>
        <authorList>
            <person name="Zhang L."/>
            <person name="Zhang C."/>
            <person name="Wu P."/>
            <person name="Chen Y."/>
            <person name="Li M."/>
            <person name="Jiang H."/>
            <person name="Wu G."/>
        </authorList>
    </citation>
    <scope>NUCLEOTIDE SEQUENCE [LARGE SCALE GENOMIC DNA]</scope>
    <source>
        <strain evidence="9">cv. GZQX0401</strain>
        <tissue evidence="8">Young leaves</tissue>
    </source>
</reference>
<dbReference type="Pfam" id="PF24477">
    <property type="entry name" value="ARM_At3g06530"/>
    <property type="match status" value="1"/>
</dbReference>
<dbReference type="GO" id="GO:0000462">
    <property type="term" value="P:maturation of SSU-rRNA from tricistronic rRNA transcript (SSU-rRNA, 5.8S rRNA, LSU-rRNA)"/>
    <property type="evidence" value="ECO:0007669"/>
    <property type="project" value="TreeGrafter"/>
</dbReference>
<name>A0A067JF41_JATCU</name>
<gene>
    <name evidence="8" type="ORF">JCGZ_26293</name>
</gene>
<dbReference type="InterPro" id="IPR022125">
    <property type="entry name" value="U3snoRNP10_N"/>
</dbReference>
<evidence type="ECO:0000256" key="1">
    <source>
        <dbReference type="ARBA" id="ARBA00004604"/>
    </source>
</evidence>
<accession>A0A067JF41</accession>
<dbReference type="GO" id="GO:0030686">
    <property type="term" value="C:90S preribosome"/>
    <property type="evidence" value="ECO:0007669"/>
    <property type="project" value="TreeGrafter"/>
</dbReference>
<dbReference type="Pfam" id="PF23243">
    <property type="entry name" value="HEAT_HEATR1"/>
    <property type="match status" value="1"/>
</dbReference>
<keyword evidence="4" id="KW-0698">rRNA processing</keyword>
<protein>
    <recommendedName>
        <fullName evidence="7">BP28 C-terminal domain-containing protein</fullName>
    </recommendedName>
</protein>
<dbReference type="InterPro" id="IPR012954">
    <property type="entry name" value="BP28_C_dom"/>
</dbReference>
<proteinExistence type="inferred from homology"/>
<dbReference type="SMART" id="SM01036">
    <property type="entry name" value="BP28CT"/>
    <property type="match status" value="1"/>
</dbReference>
<dbReference type="InterPro" id="IPR016024">
    <property type="entry name" value="ARM-type_fold"/>
</dbReference>
<evidence type="ECO:0000259" key="7">
    <source>
        <dbReference type="SMART" id="SM01036"/>
    </source>
</evidence>
<dbReference type="InterPro" id="IPR040191">
    <property type="entry name" value="UTP10"/>
</dbReference>
<dbReference type="GO" id="GO:0030515">
    <property type="term" value="F:snoRNA binding"/>
    <property type="evidence" value="ECO:0007669"/>
    <property type="project" value="TreeGrafter"/>
</dbReference>
<evidence type="ECO:0000256" key="2">
    <source>
        <dbReference type="ARBA" id="ARBA00010559"/>
    </source>
</evidence>
<dbReference type="GO" id="GO:0045943">
    <property type="term" value="P:positive regulation of transcription by RNA polymerase I"/>
    <property type="evidence" value="ECO:0007669"/>
    <property type="project" value="TreeGrafter"/>
</dbReference>
<evidence type="ECO:0000256" key="5">
    <source>
        <dbReference type="ARBA" id="ARBA00023242"/>
    </source>
</evidence>
<organism evidence="8 9">
    <name type="scientific">Jatropha curcas</name>
    <name type="common">Barbados nut</name>
    <dbReference type="NCBI Taxonomy" id="180498"/>
    <lineage>
        <taxon>Eukaryota</taxon>
        <taxon>Viridiplantae</taxon>
        <taxon>Streptophyta</taxon>
        <taxon>Embryophyta</taxon>
        <taxon>Tracheophyta</taxon>
        <taxon>Spermatophyta</taxon>
        <taxon>Magnoliopsida</taxon>
        <taxon>eudicotyledons</taxon>
        <taxon>Gunneridae</taxon>
        <taxon>Pentapetalae</taxon>
        <taxon>rosids</taxon>
        <taxon>fabids</taxon>
        <taxon>Malpighiales</taxon>
        <taxon>Euphorbiaceae</taxon>
        <taxon>Crotonoideae</taxon>
        <taxon>Jatropheae</taxon>
        <taxon>Jatropha</taxon>
    </lineage>
</organism>
<dbReference type="OrthoDB" id="31183at2759"/>
<dbReference type="InterPro" id="IPR056473">
    <property type="entry name" value="HEAT_Utp10/HEAT1"/>
</dbReference>
<dbReference type="PANTHER" id="PTHR13457:SF1">
    <property type="entry name" value="HEAT REPEAT-CONTAINING PROTEIN 1"/>
    <property type="match status" value="1"/>
</dbReference>
<keyword evidence="5" id="KW-0539">Nucleus</keyword>
<evidence type="ECO:0000256" key="3">
    <source>
        <dbReference type="ARBA" id="ARBA00022517"/>
    </source>
</evidence>
<dbReference type="PANTHER" id="PTHR13457">
    <property type="entry name" value="BAP28"/>
    <property type="match status" value="1"/>
</dbReference>
<dbReference type="GO" id="GO:0034455">
    <property type="term" value="C:t-UTP complex"/>
    <property type="evidence" value="ECO:0007669"/>
    <property type="project" value="TreeGrafter"/>
</dbReference>
<evidence type="ECO:0000256" key="6">
    <source>
        <dbReference type="ARBA" id="ARBA00023274"/>
    </source>
</evidence>